<reference evidence="1 2" key="1">
    <citation type="submission" date="2014-04" db="EMBL/GenBank/DDBJ databases">
        <authorList>
            <consortium name="DOE Joint Genome Institute"/>
            <person name="Kuo A."/>
            <person name="Kohler A."/>
            <person name="Costa M.D."/>
            <person name="Nagy L.G."/>
            <person name="Floudas D."/>
            <person name="Copeland A."/>
            <person name="Barry K.W."/>
            <person name="Cichocki N."/>
            <person name="Veneault-Fourrey C."/>
            <person name="LaButti K."/>
            <person name="Lindquist E.A."/>
            <person name="Lipzen A."/>
            <person name="Lundell T."/>
            <person name="Morin E."/>
            <person name="Murat C."/>
            <person name="Sun H."/>
            <person name="Tunlid A."/>
            <person name="Henrissat B."/>
            <person name="Grigoriev I.V."/>
            <person name="Hibbett D.S."/>
            <person name="Martin F."/>
            <person name="Nordberg H.P."/>
            <person name="Cantor M.N."/>
            <person name="Hua S.X."/>
        </authorList>
    </citation>
    <scope>NUCLEOTIDE SEQUENCE [LARGE SCALE GENOMIC DNA]</scope>
    <source>
        <strain evidence="1 2">Marx 270</strain>
    </source>
</reference>
<organism evidence="1 2">
    <name type="scientific">Pisolithus tinctorius Marx 270</name>
    <dbReference type="NCBI Taxonomy" id="870435"/>
    <lineage>
        <taxon>Eukaryota</taxon>
        <taxon>Fungi</taxon>
        <taxon>Dikarya</taxon>
        <taxon>Basidiomycota</taxon>
        <taxon>Agaricomycotina</taxon>
        <taxon>Agaricomycetes</taxon>
        <taxon>Agaricomycetidae</taxon>
        <taxon>Boletales</taxon>
        <taxon>Sclerodermatineae</taxon>
        <taxon>Pisolithaceae</taxon>
        <taxon>Pisolithus</taxon>
    </lineage>
</organism>
<reference evidence="2" key="2">
    <citation type="submission" date="2015-01" db="EMBL/GenBank/DDBJ databases">
        <title>Evolutionary Origins and Diversification of the Mycorrhizal Mutualists.</title>
        <authorList>
            <consortium name="DOE Joint Genome Institute"/>
            <consortium name="Mycorrhizal Genomics Consortium"/>
            <person name="Kohler A."/>
            <person name="Kuo A."/>
            <person name="Nagy L.G."/>
            <person name="Floudas D."/>
            <person name="Copeland A."/>
            <person name="Barry K.W."/>
            <person name="Cichocki N."/>
            <person name="Veneault-Fourrey C."/>
            <person name="LaButti K."/>
            <person name="Lindquist E.A."/>
            <person name="Lipzen A."/>
            <person name="Lundell T."/>
            <person name="Morin E."/>
            <person name="Murat C."/>
            <person name="Riley R."/>
            <person name="Ohm R."/>
            <person name="Sun H."/>
            <person name="Tunlid A."/>
            <person name="Henrissat B."/>
            <person name="Grigoriev I.V."/>
            <person name="Hibbett D.S."/>
            <person name="Martin F."/>
        </authorList>
    </citation>
    <scope>NUCLEOTIDE SEQUENCE [LARGE SCALE GENOMIC DNA]</scope>
    <source>
        <strain evidence="2">Marx 270</strain>
    </source>
</reference>
<proteinExistence type="predicted"/>
<gene>
    <name evidence="1" type="ORF">M404DRAFT_1001519</name>
</gene>
<dbReference type="InParanoid" id="A0A0C3K0X5"/>
<keyword evidence="2" id="KW-1185">Reference proteome</keyword>
<dbReference type="HOGENOM" id="CLU_2251168_0_0_1"/>
<sequence>MTSVALVPAIAYGLCMDDQFPSFRNDRLFIIDLAAEASPISDEHLDINDTPLGCIIISSYQLERTGWIIDESVRFAKGSHQVGMCGPHTILPVHRLVFPNGAEL</sequence>
<name>A0A0C3K0X5_PISTI</name>
<accession>A0A0C3K0X5</accession>
<dbReference type="EMBL" id="KN831977">
    <property type="protein sequence ID" value="KIO03242.1"/>
    <property type="molecule type" value="Genomic_DNA"/>
</dbReference>
<protein>
    <submittedName>
        <fullName evidence="1">Uncharacterized protein</fullName>
    </submittedName>
</protein>
<dbReference type="Proteomes" id="UP000054217">
    <property type="component" value="Unassembled WGS sequence"/>
</dbReference>
<evidence type="ECO:0000313" key="2">
    <source>
        <dbReference type="Proteomes" id="UP000054217"/>
    </source>
</evidence>
<evidence type="ECO:0000313" key="1">
    <source>
        <dbReference type="EMBL" id="KIO03242.1"/>
    </source>
</evidence>
<dbReference type="AlphaFoldDB" id="A0A0C3K0X5"/>